<dbReference type="PANTHER" id="PTHR39158">
    <property type="entry name" value="OS08G0560600 PROTEIN"/>
    <property type="match status" value="1"/>
</dbReference>
<reference evidence="3" key="1">
    <citation type="submission" date="2020-10" db="EMBL/GenBank/DDBJ databases">
        <title>Taxonomic study of unclassified bacteria belonging to the class Ktedonobacteria.</title>
        <authorList>
            <person name="Yabe S."/>
            <person name="Wang C.M."/>
            <person name="Zheng Y."/>
            <person name="Sakai Y."/>
            <person name="Cavaletti L."/>
            <person name="Monciardini P."/>
            <person name="Donadio S."/>
        </authorList>
    </citation>
    <scope>NUCLEOTIDE SEQUENCE</scope>
    <source>
        <strain evidence="3">ID150040</strain>
    </source>
</reference>
<sequence>MDFIDWRKSPETIHLESTEEEVRARRRRGRKFHDYIEEIIHEAQERGDFDNLAGTGKPLNLSDESLAGDNALGYHLLKNNEYLPAELELAKEIRVERERAEAKLAKVIHKGETLRSRRVSPFPSERRAFNAAVTKTAAEYESTLRELNRKILTLNLIVPTTMHQPFIEVEQLVQNFRDACPLFETKASPYGLGTTGSTM</sequence>
<dbReference type="AlphaFoldDB" id="A0A8J3I952"/>
<evidence type="ECO:0000313" key="3">
    <source>
        <dbReference type="EMBL" id="GHO91154.1"/>
    </source>
</evidence>
<feature type="coiled-coil region" evidence="1">
    <location>
        <begin position="90"/>
        <end position="157"/>
    </location>
</feature>
<dbReference type="InterPro" id="IPR018961">
    <property type="entry name" value="DnaJ_homolog_subfam-C_membr-28"/>
</dbReference>
<dbReference type="Pfam" id="PF09350">
    <property type="entry name" value="DJC28_CD"/>
    <property type="match status" value="1"/>
</dbReference>
<feature type="domain" description="DnaJ homologue subfamily C member 28 conserved" evidence="2">
    <location>
        <begin position="36"/>
        <end position="99"/>
    </location>
</feature>
<dbReference type="EMBL" id="BNJK01000001">
    <property type="protein sequence ID" value="GHO91154.1"/>
    <property type="molecule type" value="Genomic_DNA"/>
</dbReference>
<evidence type="ECO:0000259" key="2">
    <source>
        <dbReference type="Pfam" id="PF09350"/>
    </source>
</evidence>
<proteinExistence type="predicted"/>
<dbReference type="InterPro" id="IPR052573">
    <property type="entry name" value="DnaJ_C_subfamily_28"/>
</dbReference>
<accession>A0A8J3I952</accession>
<evidence type="ECO:0000256" key="1">
    <source>
        <dbReference type="SAM" id="Coils"/>
    </source>
</evidence>
<keyword evidence="4" id="KW-1185">Reference proteome</keyword>
<protein>
    <recommendedName>
        <fullName evidence="2">DnaJ homologue subfamily C member 28 conserved domain-containing protein</fullName>
    </recommendedName>
</protein>
<dbReference type="PANTHER" id="PTHR39158:SF1">
    <property type="entry name" value="DNAJ HOMOLOG SUBFAMILY C MEMBER 28"/>
    <property type="match status" value="1"/>
</dbReference>
<dbReference type="RefSeq" id="WP_220202070.1">
    <property type="nucleotide sequence ID" value="NZ_BNJK01000001.1"/>
</dbReference>
<name>A0A8J3I952_9CHLR</name>
<gene>
    <name evidence="3" type="ORF">KSF_012020</name>
</gene>
<dbReference type="Proteomes" id="UP000597444">
    <property type="component" value="Unassembled WGS sequence"/>
</dbReference>
<evidence type="ECO:0000313" key="4">
    <source>
        <dbReference type="Proteomes" id="UP000597444"/>
    </source>
</evidence>
<organism evidence="3 4">
    <name type="scientific">Reticulibacter mediterranei</name>
    <dbReference type="NCBI Taxonomy" id="2778369"/>
    <lineage>
        <taxon>Bacteria</taxon>
        <taxon>Bacillati</taxon>
        <taxon>Chloroflexota</taxon>
        <taxon>Ktedonobacteria</taxon>
        <taxon>Ktedonobacterales</taxon>
        <taxon>Reticulibacteraceae</taxon>
        <taxon>Reticulibacter</taxon>
    </lineage>
</organism>
<comment type="caution">
    <text evidence="3">The sequence shown here is derived from an EMBL/GenBank/DDBJ whole genome shotgun (WGS) entry which is preliminary data.</text>
</comment>
<keyword evidence="1" id="KW-0175">Coiled coil</keyword>